<evidence type="ECO:0000313" key="2">
    <source>
        <dbReference type="Proteomes" id="UP001493153"/>
    </source>
</evidence>
<dbReference type="Proteomes" id="UP001493153">
    <property type="component" value="Chromosome"/>
</dbReference>
<proteinExistence type="predicted"/>
<accession>A0ABZ2Q131</accession>
<organism evidence="1 2">
    <name type="scientific">Mycetohabitans rhizoxinica</name>
    <dbReference type="NCBI Taxonomy" id="412963"/>
    <lineage>
        <taxon>Bacteria</taxon>
        <taxon>Pseudomonadati</taxon>
        <taxon>Pseudomonadota</taxon>
        <taxon>Betaproteobacteria</taxon>
        <taxon>Burkholderiales</taxon>
        <taxon>Burkholderiaceae</taxon>
        <taxon>Mycetohabitans</taxon>
    </lineage>
</organism>
<dbReference type="Pfam" id="PF24175">
    <property type="entry name" value="SU10_adaptor"/>
    <property type="match status" value="1"/>
</dbReference>
<name>A0ABZ2Q131_9BURK</name>
<reference evidence="1 2" key="1">
    <citation type="submission" date="2020-09" db="EMBL/GenBank/DDBJ databases">
        <title>Genome sequences of Mycetohabitans spp.</title>
        <authorList>
            <person name="Carter M.E."/>
            <person name="Carpenter S.C.D."/>
            <person name="Bogdanove A.J."/>
        </authorList>
    </citation>
    <scope>NUCLEOTIDE SEQUENCE [LARGE SCALE GENOMIC DNA]</scope>
    <source>
        <strain evidence="1 2">B12</strain>
    </source>
</reference>
<protein>
    <submittedName>
        <fullName evidence="1">Uncharacterized protein</fullName>
    </submittedName>
</protein>
<dbReference type="InterPro" id="IPR056209">
    <property type="entry name" value="SU10_adaptor"/>
</dbReference>
<dbReference type="RefSeq" id="WP_338910724.1">
    <property type="nucleotide sequence ID" value="NZ_CP062176.1"/>
</dbReference>
<keyword evidence="2" id="KW-1185">Reference proteome</keyword>
<gene>
    <name evidence="1" type="ORF">IHE29_10565</name>
</gene>
<dbReference type="EMBL" id="CP062176">
    <property type="protein sequence ID" value="WXK39681.1"/>
    <property type="molecule type" value="Genomic_DNA"/>
</dbReference>
<evidence type="ECO:0000313" key="1">
    <source>
        <dbReference type="EMBL" id="WXK39681.1"/>
    </source>
</evidence>
<sequence length="195" mass="22545">MSIKTYKDLKAALARWLKRTNLGEHIPDFIELAEARLSRILRVRQMQAIATCMTDQCQIELPEDYLEAVVVTMDGCRLDFVQRHLVDDDESRYQKHFSIAGSGLRVHVPPQTFYKISLLYYARLRPLTEKYPSNWLLSDGPDIYLYASLLEAEPYIKNDQRVPIWREALAIALSDIQANDERGRFSGAPLMIQAR</sequence>